<reference evidence="1 2" key="1">
    <citation type="journal article" date="2003" name="Proc. Natl. Acad. Sci. U.S.A.">
        <title>Complete genome sequence of the marine planctomycete Pirellula sp. strain 1.</title>
        <authorList>
            <person name="Gloeckner F.O."/>
            <person name="Kube M."/>
            <person name="Bauer M."/>
            <person name="Teeling H."/>
            <person name="Lombardot T."/>
            <person name="Ludwig W."/>
            <person name="Gade D."/>
            <person name="Beck A."/>
            <person name="Borzym K."/>
            <person name="Heitmann K."/>
            <person name="Rabus R."/>
            <person name="Schlesner H."/>
            <person name="Amann R."/>
            <person name="Reinhardt R."/>
        </authorList>
    </citation>
    <scope>NUCLEOTIDE SEQUENCE [LARGE SCALE GENOMIC DNA]</scope>
    <source>
        <strain evidence="2">DSM 10527 / NCIMB 13988 / SH1</strain>
    </source>
</reference>
<name>Q7UXP3_RHOBA</name>
<dbReference type="EMBL" id="BX294134">
    <property type="protein sequence ID" value="CAD71963.1"/>
    <property type="molecule type" value="Genomic_DNA"/>
</dbReference>
<gene>
    <name evidence="1" type="ordered locus">RB1204</name>
</gene>
<keyword evidence="2" id="KW-1185">Reference proteome</keyword>
<dbReference type="KEGG" id="rba:RB1204"/>
<protein>
    <submittedName>
        <fullName evidence="1">Uncharacterized protein</fullName>
    </submittedName>
</protein>
<evidence type="ECO:0000313" key="1">
    <source>
        <dbReference type="EMBL" id="CAD71963.1"/>
    </source>
</evidence>
<organism evidence="1 2">
    <name type="scientific">Rhodopirellula baltica (strain DSM 10527 / NCIMB 13988 / SH1)</name>
    <dbReference type="NCBI Taxonomy" id="243090"/>
    <lineage>
        <taxon>Bacteria</taxon>
        <taxon>Pseudomonadati</taxon>
        <taxon>Planctomycetota</taxon>
        <taxon>Planctomycetia</taxon>
        <taxon>Pirellulales</taxon>
        <taxon>Pirellulaceae</taxon>
        <taxon>Rhodopirellula</taxon>
    </lineage>
</organism>
<dbReference type="HOGENOM" id="CLU_2438742_0_0_0"/>
<dbReference type="AlphaFoldDB" id="Q7UXP3"/>
<dbReference type="STRING" id="243090.RB1204"/>
<proteinExistence type="predicted"/>
<dbReference type="Proteomes" id="UP000001025">
    <property type="component" value="Chromosome"/>
</dbReference>
<sequence>MVAEECREARALTKSAPLPTQRFERDFNVACRSPAVFASARTYSYLVIPSGGFLHLRTSPGTSFGERTSDAGQAYARMRSWHASPPTTAC</sequence>
<dbReference type="InParanoid" id="Q7UXP3"/>
<dbReference type="EnsemblBacteria" id="CAD71963">
    <property type="protein sequence ID" value="CAD71963"/>
    <property type="gene ID" value="RB1204"/>
</dbReference>
<evidence type="ECO:0000313" key="2">
    <source>
        <dbReference type="Proteomes" id="UP000001025"/>
    </source>
</evidence>
<accession>Q7UXP3</accession>